<dbReference type="OrthoDB" id="2270427at2"/>
<dbReference type="GO" id="GO:0006351">
    <property type="term" value="P:DNA-templated transcription"/>
    <property type="evidence" value="ECO:0007669"/>
    <property type="project" value="InterPro"/>
</dbReference>
<protein>
    <submittedName>
        <fullName evidence="3">PaaX family transcriptional regulator</fullName>
    </submittedName>
</protein>
<accession>A0A3D9SM07</accession>
<dbReference type="AlphaFoldDB" id="A0A3D9SM07"/>
<dbReference type="Pfam" id="PF08223">
    <property type="entry name" value="PaaX_C"/>
    <property type="match status" value="1"/>
</dbReference>
<dbReference type="InterPro" id="IPR013225">
    <property type="entry name" value="PaaX_C"/>
</dbReference>
<dbReference type="EMBL" id="QTTT01000001">
    <property type="protein sequence ID" value="REE96966.1"/>
    <property type="molecule type" value="Genomic_DNA"/>
</dbReference>
<feature type="domain" description="Transcriptional repressor PaaX-like C-terminal" evidence="1">
    <location>
        <begin position="184"/>
        <end position="265"/>
    </location>
</feature>
<dbReference type="RefSeq" id="WP_116022533.1">
    <property type="nucleotide sequence ID" value="NZ_QTTT01000001.1"/>
</dbReference>
<comment type="caution">
    <text evidence="3">The sequence shown here is derived from an EMBL/GenBank/DDBJ whole genome shotgun (WGS) entry which is preliminary data.</text>
</comment>
<dbReference type="Gene3D" id="1.10.10.10">
    <property type="entry name" value="Winged helix-like DNA-binding domain superfamily/Winged helix DNA-binding domain"/>
    <property type="match status" value="1"/>
</dbReference>
<feature type="domain" description="Transcriptional repressor PaaX-like central Cas2-like" evidence="2">
    <location>
        <begin position="96"/>
        <end position="167"/>
    </location>
</feature>
<evidence type="ECO:0000313" key="3">
    <source>
        <dbReference type="EMBL" id="REE96966.1"/>
    </source>
</evidence>
<gene>
    <name evidence="3" type="ORF">DFJ69_2419</name>
</gene>
<dbReference type="InterPro" id="IPR011965">
    <property type="entry name" value="PaaX_trns_reg"/>
</dbReference>
<dbReference type="PANTHER" id="PTHR30319">
    <property type="entry name" value="PHENYLACETIC ACID REGULATOR-RELATED TRANSCRIPTIONAL REPRESSOR"/>
    <property type="match status" value="1"/>
</dbReference>
<evidence type="ECO:0000259" key="2">
    <source>
        <dbReference type="Pfam" id="PF20803"/>
    </source>
</evidence>
<dbReference type="InterPro" id="IPR048846">
    <property type="entry name" value="PaaX-like_central"/>
</dbReference>
<dbReference type="Pfam" id="PF20803">
    <property type="entry name" value="PaaX_M"/>
    <property type="match status" value="1"/>
</dbReference>
<sequence length="283" mass="30225">MPPTPETLSTRTLVLAMAGADGSLDTGPLFDVAAACGMSDDQVRLCLRRMTADGTLTPQGGRGRRAAFRLRPGASAEVLPELEFLDYALGQDAGRHPWDGTWGLVGFTIPEGERGQRDRLRRQLLYLGGGLVPGGLYVSPNPWEDLVSAAAADLGVTGHLTMARTGRLSIGTTTDPAALAADIWPLADVHTGYQRFEAALRRRLGRLDGRPVDPPTVLRDALITIVAFAEASGPDPLLPPELVPRADWAGRSARALLLTAAERYTSVLGADDLPYGLRRLLTT</sequence>
<reference evidence="3 4" key="1">
    <citation type="submission" date="2018-08" db="EMBL/GenBank/DDBJ databases">
        <title>Sequencing the genomes of 1000 actinobacteria strains.</title>
        <authorList>
            <person name="Klenk H.-P."/>
        </authorList>
    </citation>
    <scope>NUCLEOTIDE SEQUENCE [LARGE SCALE GENOMIC DNA]</scope>
    <source>
        <strain evidence="3 4">DSM 43927</strain>
    </source>
</reference>
<dbReference type="PIRSF" id="PIRSF020623">
    <property type="entry name" value="PaaX"/>
    <property type="match status" value="1"/>
</dbReference>
<keyword evidence="4" id="KW-1185">Reference proteome</keyword>
<proteinExistence type="predicted"/>
<dbReference type="Proteomes" id="UP000256661">
    <property type="component" value="Unassembled WGS sequence"/>
</dbReference>
<dbReference type="InterPro" id="IPR036388">
    <property type="entry name" value="WH-like_DNA-bd_sf"/>
</dbReference>
<dbReference type="Gene3D" id="3.30.70.2650">
    <property type="match status" value="1"/>
</dbReference>
<name>A0A3D9SM07_9ACTN</name>
<evidence type="ECO:0000259" key="1">
    <source>
        <dbReference type="Pfam" id="PF08223"/>
    </source>
</evidence>
<organism evidence="3 4">
    <name type="scientific">Thermomonospora umbrina</name>
    <dbReference type="NCBI Taxonomy" id="111806"/>
    <lineage>
        <taxon>Bacteria</taxon>
        <taxon>Bacillati</taxon>
        <taxon>Actinomycetota</taxon>
        <taxon>Actinomycetes</taxon>
        <taxon>Streptosporangiales</taxon>
        <taxon>Thermomonosporaceae</taxon>
        <taxon>Thermomonospora</taxon>
    </lineage>
</organism>
<dbReference type="PANTHER" id="PTHR30319:SF1">
    <property type="entry name" value="TRANSCRIPTIONAL REPRESSOR PAAX"/>
    <property type="match status" value="1"/>
</dbReference>
<evidence type="ECO:0000313" key="4">
    <source>
        <dbReference type="Proteomes" id="UP000256661"/>
    </source>
</evidence>